<sequence>MATGTITSLGLGSDLDLQSLLDTQREADETIAGMTLDEIEELQAEEEALSSVQSELLSMKSSALNLSLSSTYLYRSVTSSNDDIATATVLDGTQTGSHNVATSRLASASSYMSDGFASESATVYVPTTQQSSDSYSTVTNTVLEEGETLTISYGNEDDPLTFTITGTAGGMSVEGLLSAINDDATISQYVTASTYEDEDGIHLQIDSATSVTGEDGRVNVEGSDGVTSFTAPKEELSFTVGDGEIFTLSVPAEISLENLAERINEAEDNPGVTATVIYTGTGDNPYQLVLEADDTGEDSRITILNQPNGLGLSESNGEGYAMIGDNAISFETAVTIDDTNNTIAFEEVNEDGEAVSLTADIDAGDYGTPEELAEAVEKALENASKEDGNNSDYRVEIDSDTGLMSISEAGTLESVTLDWENANSTATAILGFTESQTITPMDASLNAMLTVDGITYQRQDNTGINDIIDGVALKLYSTGSSTITVENDTEDIVTELTSLVDTYNTLLTEIDENDDYNEEEESWGTLAQSSTVRTLEQTLQDLITSTVDTNGSITNLLDIGIEISNDGSLTLDEDALNEILSNSYDEVVALLRGTDDEEGLGDILNDSFGSYALSGGYLQDEMDTIEDKVSRLGEDYQEDMERIEKKYERMALEYTELDSYLSEIANIQSYIDTMMSTSDE</sequence>
<comment type="function">
    <text evidence="5">Required for morphogenesis and for the elongation of the flagellar filament by facilitating polymerization of the flagellin monomers at the tip of growing filament. Forms a capping structure, which prevents flagellin subunits (transported through the central channel of the flagellum) from leaking out without polymerization at the distal end.</text>
</comment>
<comment type="subcellular location">
    <subcellularLocation>
        <location evidence="5">Secreted</location>
    </subcellularLocation>
    <subcellularLocation>
        <location evidence="5">Bacterial flagellum</location>
    </subcellularLocation>
</comment>
<dbReference type="InterPro" id="IPR003481">
    <property type="entry name" value="FliD_N"/>
</dbReference>
<dbReference type="PANTHER" id="PTHR30288:SF0">
    <property type="entry name" value="FLAGELLAR HOOK-ASSOCIATED PROTEIN 2"/>
    <property type="match status" value="1"/>
</dbReference>
<evidence type="ECO:0000256" key="5">
    <source>
        <dbReference type="RuleBase" id="RU362066"/>
    </source>
</evidence>
<dbReference type="Proteomes" id="UP000293902">
    <property type="component" value="Chromosome"/>
</dbReference>
<dbReference type="InterPro" id="IPR040026">
    <property type="entry name" value="FliD"/>
</dbReference>
<evidence type="ECO:0000256" key="4">
    <source>
        <dbReference type="ARBA" id="ARBA00023143"/>
    </source>
</evidence>
<keyword evidence="11" id="KW-1185">Reference proteome</keyword>
<feature type="domain" description="Flagellar hook-associated protein 2 C-terminal" evidence="7">
    <location>
        <begin position="446"/>
        <end position="664"/>
    </location>
</feature>
<evidence type="ECO:0000256" key="2">
    <source>
        <dbReference type="ARBA" id="ARBA00011255"/>
    </source>
</evidence>
<evidence type="ECO:0000313" key="11">
    <source>
        <dbReference type="Proteomes" id="UP000293902"/>
    </source>
</evidence>
<keyword evidence="5" id="KW-0964">Secreted</keyword>
<reference evidence="9 10" key="1">
    <citation type="submission" date="2018-06" db="EMBL/GenBank/DDBJ databases">
        <title>Complete Genome Sequence of Desulfobacter hydrogenophilus (DSM3380).</title>
        <authorList>
            <person name="Marietou A."/>
            <person name="Schreiber L."/>
            <person name="Marshall I."/>
            <person name="Jorgensen B."/>
        </authorList>
    </citation>
    <scope>NUCLEOTIDE SEQUENCE [LARGE SCALE GENOMIC DNA]</scope>
    <source>
        <strain evidence="9 10">DSM 3380</strain>
    </source>
</reference>
<accession>A0A328FFA5</accession>
<reference evidence="8 11" key="2">
    <citation type="submission" date="2019-02" db="EMBL/GenBank/DDBJ databases">
        <title>Complete genome sequence of Desulfobacter hydrogenophilus AcRS1.</title>
        <authorList>
            <person name="Marietou A."/>
            <person name="Lund M.B."/>
            <person name="Marshall I.P.G."/>
            <person name="Schreiber L."/>
            <person name="Jorgensen B."/>
        </authorList>
    </citation>
    <scope>NUCLEOTIDE SEQUENCE [LARGE SCALE GENOMIC DNA]</scope>
    <source>
        <strain evidence="8 11">AcRS1</strain>
    </source>
</reference>
<dbReference type="GO" id="GO:0005576">
    <property type="term" value="C:extracellular region"/>
    <property type="evidence" value="ECO:0007669"/>
    <property type="project" value="UniProtKB-SubCell"/>
</dbReference>
<dbReference type="GO" id="GO:0007155">
    <property type="term" value="P:cell adhesion"/>
    <property type="evidence" value="ECO:0007669"/>
    <property type="project" value="InterPro"/>
</dbReference>
<dbReference type="GO" id="GO:0009424">
    <property type="term" value="C:bacterial-type flagellum hook"/>
    <property type="evidence" value="ECO:0007669"/>
    <property type="project" value="UniProtKB-UniRule"/>
</dbReference>
<dbReference type="AlphaFoldDB" id="A0A328FFA5"/>
<dbReference type="Pfam" id="PF07195">
    <property type="entry name" value="FliD_C"/>
    <property type="match status" value="1"/>
</dbReference>
<organism evidence="9 10">
    <name type="scientific">Desulfobacter hydrogenophilus</name>
    <dbReference type="NCBI Taxonomy" id="2291"/>
    <lineage>
        <taxon>Bacteria</taxon>
        <taxon>Pseudomonadati</taxon>
        <taxon>Thermodesulfobacteriota</taxon>
        <taxon>Desulfobacteria</taxon>
        <taxon>Desulfobacterales</taxon>
        <taxon>Desulfobacteraceae</taxon>
        <taxon>Desulfobacter</taxon>
    </lineage>
</organism>
<dbReference type="OrthoDB" id="1530at2"/>
<proteinExistence type="inferred from homology"/>
<evidence type="ECO:0000313" key="8">
    <source>
        <dbReference type="EMBL" id="QBH13872.1"/>
    </source>
</evidence>
<dbReference type="EMBL" id="QLNI01000018">
    <property type="protein sequence ID" value="RAM02102.1"/>
    <property type="molecule type" value="Genomic_DNA"/>
</dbReference>
<dbReference type="GO" id="GO:0009421">
    <property type="term" value="C:bacterial-type flagellum filament cap"/>
    <property type="evidence" value="ECO:0007669"/>
    <property type="project" value="InterPro"/>
</dbReference>
<dbReference type="InterPro" id="IPR010809">
    <property type="entry name" value="FliD_C"/>
</dbReference>
<dbReference type="RefSeq" id="WP_111956228.1">
    <property type="nucleotide sequence ID" value="NZ_CP036313.1"/>
</dbReference>
<evidence type="ECO:0000259" key="6">
    <source>
        <dbReference type="Pfam" id="PF02465"/>
    </source>
</evidence>
<name>A0A328FFA5_9BACT</name>
<dbReference type="EMBL" id="CP036313">
    <property type="protein sequence ID" value="QBH13872.1"/>
    <property type="molecule type" value="Genomic_DNA"/>
</dbReference>
<evidence type="ECO:0000313" key="10">
    <source>
        <dbReference type="Proteomes" id="UP000248798"/>
    </source>
</evidence>
<evidence type="ECO:0000256" key="3">
    <source>
        <dbReference type="ARBA" id="ARBA00023054"/>
    </source>
</evidence>
<comment type="similarity">
    <text evidence="1 5">Belongs to the FliD family.</text>
</comment>
<evidence type="ECO:0000259" key="7">
    <source>
        <dbReference type="Pfam" id="PF07195"/>
    </source>
</evidence>
<keyword evidence="4 5" id="KW-0975">Bacterial flagellum</keyword>
<gene>
    <name evidence="9" type="ORF">DO021_09985</name>
    <name evidence="8" type="ORF">EYB58_13630</name>
</gene>
<keyword evidence="3" id="KW-0175">Coiled coil</keyword>
<dbReference type="Pfam" id="PF07196">
    <property type="entry name" value="Flagellin_IN"/>
    <property type="match status" value="1"/>
</dbReference>
<feature type="domain" description="Flagellar hook-associated protein 2 N-terminal" evidence="6">
    <location>
        <begin position="13"/>
        <end position="108"/>
    </location>
</feature>
<protein>
    <recommendedName>
        <fullName evidence="5">Flagellar hook-associated protein 2</fullName>
        <shortName evidence="5">HAP2</shortName>
    </recommendedName>
    <alternativeName>
        <fullName evidence="5">Flagellar cap protein</fullName>
    </alternativeName>
</protein>
<evidence type="ECO:0000256" key="1">
    <source>
        <dbReference type="ARBA" id="ARBA00009764"/>
    </source>
</evidence>
<evidence type="ECO:0000313" key="9">
    <source>
        <dbReference type="EMBL" id="RAM02102.1"/>
    </source>
</evidence>
<dbReference type="InterPro" id="IPR010810">
    <property type="entry name" value="Flagellin_hook_IN_motif"/>
</dbReference>
<dbReference type="GO" id="GO:0071973">
    <property type="term" value="P:bacterial-type flagellum-dependent cell motility"/>
    <property type="evidence" value="ECO:0007669"/>
    <property type="project" value="TreeGrafter"/>
</dbReference>
<dbReference type="Pfam" id="PF02465">
    <property type="entry name" value="FliD_N"/>
    <property type="match status" value="1"/>
</dbReference>
<dbReference type="Proteomes" id="UP000248798">
    <property type="component" value="Unassembled WGS sequence"/>
</dbReference>
<comment type="subunit">
    <text evidence="2 5">Homopentamer.</text>
</comment>
<dbReference type="PANTHER" id="PTHR30288">
    <property type="entry name" value="FLAGELLAR CAP/ASSEMBLY PROTEIN FLID"/>
    <property type="match status" value="1"/>
</dbReference>